<protein>
    <submittedName>
        <fullName evidence="1">Uncharacterized protein</fullName>
    </submittedName>
</protein>
<evidence type="ECO:0000313" key="2">
    <source>
        <dbReference type="Proteomes" id="UP000315647"/>
    </source>
</evidence>
<dbReference type="EMBL" id="CP037421">
    <property type="protein sequence ID" value="QDT27748.1"/>
    <property type="molecule type" value="Genomic_DNA"/>
</dbReference>
<evidence type="ECO:0000313" key="1">
    <source>
        <dbReference type="EMBL" id="QDT27748.1"/>
    </source>
</evidence>
<accession>A0A517Q815</accession>
<proteinExistence type="predicted"/>
<gene>
    <name evidence="1" type="ORF">Enr10x_30780</name>
</gene>
<dbReference type="Proteomes" id="UP000315647">
    <property type="component" value="Chromosome"/>
</dbReference>
<sequence>MISYLWTISLNGKPAGEPEAGLPAEDTLALNLRC</sequence>
<reference evidence="1 2" key="1">
    <citation type="submission" date="2019-03" db="EMBL/GenBank/DDBJ databases">
        <title>Deep-cultivation of Planctomycetes and their phenomic and genomic characterization uncovers novel biology.</title>
        <authorList>
            <person name="Wiegand S."/>
            <person name="Jogler M."/>
            <person name="Boedeker C."/>
            <person name="Pinto D."/>
            <person name="Vollmers J."/>
            <person name="Rivas-Marin E."/>
            <person name="Kohn T."/>
            <person name="Peeters S.H."/>
            <person name="Heuer A."/>
            <person name="Rast P."/>
            <person name="Oberbeckmann S."/>
            <person name="Bunk B."/>
            <person name="Jeske O."/>
            <person name="Meyerdierks A."/>
            <person name="Storesund J.E."/>
            <person name="Kallscheuer N."/>
            <person name="Luecker S."/>
            <person name="Lage O.M."/>
            <person name="Pohl T."/>
            <person name="Merkel B.J."/>
            <person name="Hornburger P."/>
            <person name="Mueller R.-W."/>
            <person name="Bruemmer F."/>
            <person name="Labrenz M."/>
            <person name="Spormann A.M."/>
            <person name="Op den Camp H."/>
            <person name="Overmann J."/>
            <person name="Amann R."/>
            <person name="Jetten M.S.M."/>
            <person name="Mascher T."/>
            <person name="Medema M.H."/>
            <person name="Devos D.P."/>
            <person name="Kaster A.-K."/>
            <person name="Ovreas L."/>
            <person name="Rohde M."/>
            <person name="Galperin M.Y."/>
            <person name="Jogler C."/>
        </authorList>
    </citation>
    <scope>NUCLEOTIDE SEQUENCE [LARGE SCALE GENOMIC DNA]</scope>
    <source>
        <strain evidence="1 2">Enr10</strain>
    </source>
</reference>
<keyword evidence="2" id="KW-1185">Reference proteome</keyword>
<accession>A0A518A3Z0</accession>
<organism evidence="1 2">
    <name type="scientific">Gimesia panareensis</name>
    <dbReference type="NCBI Taxonomy" id="2527978"/>
    <lineage>
        <taxon>Bacteria</taxon>
        <taxon>Pseudomonadati</taxon>
        <taxon>Planctomycetota</taxon>
        <taxon>Planctomycetia</taxon>
        <taxon>Planctomycetales</taxon>
        <taxon>Planctomycetaceae</taxon>
        <taxon>Gimesia</taxon>
    </lineage>
</organism>
<name>A0A518A3Z0_9PLAN</name>
<dbReference type="AlphaFoldDB" id="A0A518A3Z0"/>